<dbReference type="GeneID" id="63685261"/>
<feature type="transmembrane region" description="Helical" evidence="2">
    <location>
        <begin position="127"/>
        <end position="147"/>
    </location>
</feature>
<keyword evidence="2" id="KW-0812">Transmembrane</keyword>
<evidence type="ECO:0000313" key="3">
    <source>
        <dbReference type="EMBL" id="EJU02031.1"/>
    </source>
</evidence>
<proteinExistence type="predicted"/>
<feature type="transmembrane region" description="Helical" evidence="2">
    <location>
        <begin position="275"/>
        <end position="298"/>
    </location>
</feature>
<evidence type="ECO:0000313" key="4">
    <source>
        <dbReference type="Proteomes" id="UP000030653"/>
    </source>
</evidence>
<keyword evidence="2" id="KW-1133">Transmembrane helix</keyword>
<reference evidence="3 4" key="1">
    <citation type="journal article" date="2012" name="Science">
        <title>The Paleozoic origin of enzymatic lignin decomposition reconstructed from 31 fungal genomes.</title>
        <authorList>
            <person name="Floudas D."/>
            <person name="Binder M."/>
            <person name="Riley R."/>
            <person name="Barry K."/>
            <person name="Blanchette R.A."/>
            <person name="Henrissat B."/>
            <person name="Martinez A.T."/>
            <person name="Otillar R."/>
            <person name="Spatafora J.W."/>
            <person name="Yadav J.S."/>
            <person name="Aerts A."/>
            <person name="Benoit I."/>
            <person name="Boyd A."/>
            <person name="Carlson A."/>
            <person name="Copeland A."/>
            <person name="Coutinho P.M."/>
            <person name="de Vries R.P."/>
            <person name="Ferreira P."/>
            <person name="Findley K."/>
            <person name="Foster B."/>
            <person name="Gaskell J."/>
            <person name="Glotzer D."/>
            <person name="Gorecki P."/>
            <person name="Heitman J."/>
            <person name="Hesse C."/>
            <person name="Hori C."/>
            <person name="Igarashi K."/>
            <person name="Jurgens J.A."/>
            <person name="Kallen N."/>
            <person name="Kersten P."/>
            <person name="Kohler A."/>
            <person name="Kuees U."/>
            <person name="Kumar T.K.A."/>
            <person name="Kuo A."/>
            <person name="LaButti K."/>
            <person name="Larrondo L.F."/>
            <person name="Lindquist E."/>
            <person name="Ling A."/>
            <person name="Lombard V."/>
            <person name="Lucas S."/>
            <person name="Lundell T."/>
            <person name="Martin R."/>
            <person name="McLaughlin D.J."/>
            <person name="Morgenstern I."/>
            <person name="Morin E."/>
            <person name="Murat C."/>
            <person name="Nagy L.G."/>
            <person name="Nolan M."/>
            <person name="Ohm R.A."/>
            <person name="Patyshakuliyeva A."/>
            <person name="Rokas A."/>
            <person name="Ruiz-Duenas F.J."/>
            <person name="Sabat G."/>
            <person name="Salamov A."/>
            <person name="Samejima M."/>
            <person name="Schmutz J."/>
            <person name="Slot J.C."/>
            <person name="St John F."/>
            <person name="Stenlid J."/>
            <person name="Sun H."/>
            <person name="Sun S."/>
            <person name="Syed K."/>
            <person name="Tsang A."/>
            <person name="Wiebenga A."/>
            <person name="Young D."/>
            <person name="Pisabarro A."/>
            <person name="Eastwood D.C."/>
            <person name="Martin F."/>
            <person name="Cullen D."/>
            <person name="Grigoriev I.V."/>
            <person name="Hibbett D.S."/>
        </authorList>
    </citation>
    <scope>NUCLEOTIDE SEQUENCE [LARGE SCALE GENOMIC DNA]</scope>
    <source>
        <strain evidence="3 4">DJM-731 SS1</strain>
    </source>
</reference>
<gene>
    <name evidence="3" type="ORF">DACRYDRAFT_116415</name>
</gene>
<feature type="compositionally biased region" description="Polar residues" evidence="1">
    <location>
        <begin position="464"/>
        <end position="483"/>
    </location>
</feature>
<keyword evidence="4" id="KW-1185">Reference proteome</keyword>
<dbReference type="EMBL" id="JH795863">
    <property type="protein sequence ID" value="EJU02031.1"/>
    <property type="molecule type" value="Genomic_DNA"/>
</dbReference>
<protein>
    <submittedName>
        <fullName evidence="3">Uncharacterized protein</fullName>
    </submittedName>
</protein>
<feature type="compositionally biased region" description="Basic and acidic residues" evidence="1">
    <location>
        <begin position="540"/>
        <end position="553"/>
    </location>
</feature>
<accession>M5FVZ5</accession>
<dbReference type="OrthoDB" id="10623990at2759"/>
<dbReference type="Proteomes" id="UP000030653">
    <property type="component" value="Unassembled WGS sequence"/>
</dbReference>
<dbReference type="RefSeq" id="XP_040628928.1">
    <property type="nucleotide sequence ID" value="XM_040770199.1"/>
</dbReference>
<name>M5FVZ5_DACPD</name>
<feature type="transmembrane region" description="Helical" evidence="2">
    <location>
        <begin position="214"/>
        <end position="234"/>
    </location>
</feature>
<dbReference type="HOGENOM" id="CLU_485726_0_0_1"/>
<feature type="compositionally biased region" description="Low complexity" evidence="1">
    <location>
        <begin position="446"/>
        <end position="461"/>
    </location>
</feature>
<keyword evidence="2" id="KW-0472">Membrane</keyword>
<sequence length="561" mass="58925">MDALPSLPLMQAIPALLGLPLLPLSFTFLGLALLYPRTALTTEQRFSILLPAEEKERVTVPPSGIRPGSHTSRHTTVPSTIGTGFGSAGLAIVLPAVTAALAFGAGAVCQLAVIARQKEGGNGLVRSAGLLNTLGVFFAGLAPIVLLTRGSLNHVFPTCATLQPLQRASLHLRTVEPYTRQKRSSYRIGLLTITLFVACLYTLLTTVLAPTLPIPTSALALGPGIESVVLLFPLPSILHLSPHRPVLVLLLLAHFFGLVSRASPLALTFEPSGTMLAAALQIAGSACTLLWASLLLLCTSVLAATPQRPAGPVPGLYPTAGTHLAHLQASLDRAATPLGIPVPLRPSSPRPSTRASVIDISAQSRASFETLSSQGPKDADLPGYTSDPAPAELNDPTALLTAALLRTLEATPSQASAYESVRSTLPQDFTLTLQGSPLQYRTSFLPSLSSSQQQTPSRPRTAGSAVQSLRRTISRLVGTSPSRPHTAPHPTASADPDCSSVPNSRLTPPQTFGFSAPATLEAGEGNWLEELDASPTARLGRREEKKAGVRVEVETETESEE</sequence>
<feature type="region of interest" description="Disordered" evidence="1">
    <location>
        <begin position="446"/>
        <end position="561"/>
    </location>
</feature>
<feature type="transmembrane region" description="Helical" evidence="2">
    <location>
        <begin position="188"/>
        <end position="208"/>
    </location>
</feature>
<organism evidence="3 4">
    <name type="scientific">Dacryopinax primogenitus (strain DJM 731)</name>
    <name type="common">Brown rot fungus</name>
    <dbReference type="NCBI Taxonomy" id="1858805"/>
    <lineage>
        <taxon>Eukaryota</taxon>
        <taxon>Fungi</taxon>
        <taxon>Dikarya</taxon>
        <taxon>Basidiomycota</taxon>
        <taxon>Agaricomycotina</taxon>
        <taxon>Dacrymycetes</taxon>
        <taxon>Dacrymycetales</taxon>
        <taxon>Dacrymycetaceae</taxon>
        <taxon>Dacryopinax</taxon>
    </lineage>
</organism>
<feature type="transmembrane region" description="Helical" evidence="2">
    <location>
        <begin position="12"/>
        <end position="35"/>
    </location>
</feature>
<dbReference type="AlphaFoldDB" id="M5FVZ5"/>
<feature type="region of interest" description="Disordered" evidence="1">
    <location>
        <begin position="369"/>
        <end position="393"/>
    </location>
</feature>
<evidence type="ECO:0000256" key="2">
    <source>
        <dbReference type="SAM" id="Phobius"/>
    </source>
</evidence>
<feature type="compositionally biased region" description="Polar residues" evidence="1">
    <location>
        <begin position="500"/>
        <end position="513"/>
    </location>
</feature>
<evidence type="ECO:0000256" key="1">
    <source>
        <dbReference type="SAM" id="MobiDB-lite"/>
    </source>
</evidence>
<feature type="transmembrane region" description="Helical" evidence="2">
    <location>
        <begin position="246"/>
        <end position="269"/>
    </location>
</feature>
<feature type="transmembrane region" description="Helical" evidence="2">
    <location>
        <begin position="90"/>
        <end position="115"/>
    </location>
</feature>